<organism evidence="1 2">
    <name type="scientific">Diphasiastrum complanatum</name>
    <name type="common">Issler's clubmoss</name>
    <name type="synonym">Lycopodium complanatum</name>
    <dbReference type="NCBI Taxonomy" id="34168"/>
    <lineage>
        <taxon>Eukaryota</taxon>
        <taxon>Viridiplantae</taxon>
        <taxon>Streptophyta</taxon>
        <taxon>Embryophyta</taxon>
        <taxon>Tracheophyta</taxon>
        <taxon>Lycopodiopsida</taxon>
        <taxon>Lycopodiales</taxon>
        <taxon>Lycopodiaceae</taxon>
        <taxon>Lycopodioideae</taxon>
        <taxon>Diphasiastrum</taxon>
    </lineage>
</organism>
<proteinExistence type="predicted"/>
<comment type="caution">
    <text evidence="1">The sequence shown here is derived from an EMBL/GenBank/DDBJ whole genome shotgun (WGS) entry which is preliminary data.</text>
</comment>
<protein>
    <submittedName>
        <fullName evidence="1">Uncharacterized protein</fullName>
    </submittedName>
</protein>
<accession>A0ACC2AEK9</accession>
<evidence type="ECO:0000313" key="1">
    <source>
        <dbReference type="EMBL" id="KAJ7516018.1"/>
    </source>
</evidence>
<name>A0ACC2AEK9_DIPCM</name>
<gene>
    <name evidence="1" type="ORF">O6H91_22G039000</name>
</gene>
<dbReference type="Proteomes" id="UP001162992">
    <property type="component" value="Chromosome 22"/>
</dbReference>
<dbReference type="EMBL" id="CM055113">
    <property type="protein sequence ID" value="KAJ7516018.1"/>
    <property type="molecule type" value="Genomic_DNA"/>
</dbReference>
<sequence>MYNHEGTTDIASHLSATDHALLLSHEPPTLADKSKSGLPSAISSSCIQENAAKNSPWGIDAHELTIFEIGSSSCSTTTATLEMSEPIPEKSTSANFNPHDPGANCLYKKEICLQWEDYGSCRFGETCEFAHGIQDLRTIQQQPKYKTKMCRNFTIEGICPYGTKCLFVHPKFSLGQSFSDRKVSRRLPIFEQICPSSADDPVGSPQLSSA</sequence>
<keyword evidence="2" id="KW-1185">Reference proteome</keyword>
<reference evidence="2" key="1">
    <citation type="journal article" date="2024" name="Proc. Natl. Acad. Sci. U.S.A.">
        <title>Extraordinary preservation of gene collinearity over three hundred million years revealed in homosporous lycophytes.</title>
        <authorList>
            <person name="Li C."/>
            <person name="Wickell D."/>
            <person name="Kuo L.Y."/>
            <person name="Chen X."/>
            <person name="Nie B."/>
            <person name="Liao X."/>
            <person name="Peng D."/>
            <person name="Ji J."/>
            <person name="Jenkins J."/>
            <person name="Williams M."/>
            <person name="Shu S."/>
            <person name="Plott C."/>
            <person name="Barry K."/>
            <person name="Rajasekar S."/>
            <person name="Grimwood J."/>
            <person name="Han X."/>
            <person name="Sun S."/>
            <person name="Hou Z."/>
            <person name="He W."/>
            <person name="Dai G."/>
            <person name="Sun C."/>
            <person name="Schmutz J."/>
            <person name="Leebens-Mack J.H."/>
            <person name="Li F.W."/>
            <person name="Wang L."/>
        </authorList>
    </citation>
    <scope>NUCLEOTIDE SEQUENCE [LARGE SCALE GENOMIC DNA]</scope>
    <source>
        <strain evidence="2">cv. PW_Plant_1</strain>
    </source>
</reference>
<evidence type="ECO:0000313" key="2">
    <source>
        <dbReference type="Proteomes" id="UP001162992"/>
    </source>
</evidence>